<accession>A0A8I0A7W0</accession>
<proteinExistence type="predicted"/>
<dbReference type="Proteomes" id="UP000662088">
    <property type="component" value="Unassembled WGS sequence"/>
</dbReference>
<dbReference type="PANTHER" id="PTHR10443">
    <property type="entry name" value="MICROSOMAL DIPEPTIDASE"/>
    <property type="match status" value="1"/>
</dbReference>
<evidence type="ECO:0000313" key="1">
    <source>
        <dbReference type="EMBL" id="MBC5639526.1"/>
    </source>
</evidence>
<dbReference type="InterPro" id="IPR008257">
    <property type="entry name" value="Pept_M19"/>
</dbReference>
<gene>
    <name evidence="1" type="ORF">H8R92_03600</name>
</gene>
<dbReference type="GO" id="GO:0006508">
    <property type="term" value="P:proteolysis"/>
    <property type="evidence" value="ECO:0007669"/>
    <property type="project" value="InterPro"/>
</dbReference>
<dbReference type="Gene3D" id="3.20.20.140">
    <property type="entry name" value="Metal-dependent hydrolases"/>
    <property type="match status" value="1"/>
</dbReference>
<dbReference type="GO" id="GO:0070573">
    <property type="term" value="F:metallodipeptidase activity"/>
    <property type="evidence" value="ECO:0007669"/>
    <property type="project" value="InterPro"/>
</dbReference>
<dbReference type="SUPFAM" id="SSF51556">
    <property type="entry name" value="Metallo-dependent hydrolases"/>
    <property type="match status" value="1"/>
</dbReference>
<protein>
    <submittedName>
        <fullName evidence="1">Membrane dipeptidase</fullName>
    </submittedName>
</protein>
<dbReference type="EMBL" id="JACOOQ010000004">
    <property type="protein sequence ID" value="MBC5639526.1"/>
    <property type="molecule type" value="Genomic_DNA"/>
</dbReference>
<dbReference type="Pfam" id="PF01244">
    <property type="entry name" value="Peptidase_M19"/>
    <property type="match status" value="1"/>
</dbReference>
<evidence type="ECO:0000313" key="2">
    <source>
        <dbReference type="Proteomes" id="UP000662088"/>
    </source>
</evidence>
<keyword evidence="2" id="KW-1185">Reference proteome</keyword>
<organism evidence="1 2">
    <name type="scientific">Clostridium lentum</name>
    <dbReference type="NCBI Taxonomy" id="2763037"/>
    <lineage>
        <taxon>Bacteria</taxon>
        <taxon>Bacillati</taxon>
        <taxon>Bacillota</taxon>
        <taxon>Clostridia</taxon>
        <taxon>Eubacteriales</taxon>
        <taxon>Clostridiaceae</taxon>
        <taxon>Clostridium</taxon>
    </lineage>
</organism>
<sequence length="335" mass="38186">MKVVDMHCDTIGAIFEKRSKGIVCNLRKNDLHLDINKMEQGNYLMQNFAMFIDFRRYKNTYKTLLEMIECYDKEISDNGDKIAKVLKYEDIVVNEANGKISSLLTLEEGGAIEGSLENLQHIYKRGIRMITLNWNYPNGIGYPNVKINVDKKGEIIGKPDFTKPDKNNGLTSWGFELLEAMEYLGIIPDVSHLSDAGFYDVLKHSKKPFVASHSNARSICNHVRNMDDEMIKQLAHKGGVMGINFCADFISSEKNGYTFGTISDTIEHIKYIRNIAGIDCIGLGSDYDGIPGNIEMKDCSYIPMLADELLKHKFTYDEVEKIFFKNVLRLYKELL</sequence>
<dbReference type="InterPro" id="IPR032466">
    <property type="entry name" value="Metal_Hydrolase"/>
</dbReference>
<name>A0A8I0A7W0_9CLOT</name>
<dbReference type="PANTHER" id="PTHR10443:SF12">
    <property type="entry name" value="DIPEPTIDASE"/>
    <property type="match status" value="1"/>
</dbReference>
<dbReference type="AlphaFoldDB" id="A0A8I0A7W0"/>
<reference evidence="1" key="1">
    <citation type="submission" date="2020-08" db="EMBL/GenBank/DDBJ databases">
        <title>Genome public.</title>
        <authorList>
            <person name="Liu C."/>
            <person name="Sun Q."/>
        </authorList>
    </citation>
    <scope>NUCLEOTIDE SEQUENCE</scope>
    <source>
        <strain evidence="1">NSJ-42</strain>
    </source>
</reference>
<dbReference type="CDD" id="cd01301">
    <property type="entry name" value="rDP_like"/>
    <property type="match status" value="1"/>
</dbReference>
<dbReference type="PROSITE" id="PS51365">
    <property type="entry name" value="RENAL_DIPEPTIDASE_2"/>
    <property type="match status" value="1"/>
</dbReference>
<comment type="caution">
    <text evidence="1">The sequence shown here is derived from an EMBL/GenBank/DDBJ whole genome shotgun (WGS) entry which is preliminary data.</text>
</comment>
<dbReference type="RefSeq" id="WP_022211726.1">
    <property type="nucleotide sequence ID" value="NZ_JACOOQ010000004.1"/>
</dbReference>